<accession>A0A0J8B576</accession>
<dbReference type="SMR" id="A0A0J8B576"/>
<dbReference type="Gene3D" id="3.30.559.10">
    <property type="entry name" value="Chloramphenicol acetyltransferase-like domain"/>
    <property type="match status" value="2"/>
</dbReference>
<dbReference type="eggNOG" id="ENOG502QSKU">
    <property type="taxonomic scope" value="Eukaryota"/>
</dbReference>
<dbReference type="InterPro" id="IPR023213">
    <property type="entry name" value="CAT-like_dom_sf"/>
</dbReference>
<keyword evidence="3" id="KW-0012">Acyltransferase</keyword>
<evidence type="ECO:0000313" key="5">
    <source>
        <dbReference type="Proteomes" id="UP000035740"/>
    </source>
</evidence>
<dbReference type="OrthoDB" id="671439at2759"/>
<evidence type="ECO:0000256" key="2">
    <source>
        <dbReference type="ARBA" id="ARBA00022679"/>
    </source>
</evidence>
<evidence type="ECO:0008006" key="6">
    <source>
        <dbReference type="Google" id="ProtNLM"/>
    </source>
</evidence>
<dbReference type="Pfam" id="PF02458">
    <property type="entry name" value="Transferase"/>
    <property type="match status" value="1"/>
</dbReference>
<dbReference type="OMA" id="KPTWVGS"/>
<dbReference type="Gramene" id="KMS96384">
    <property type="protein sequence ID" value="KMS96384"/>
    <property type="gene ID" value="BVRB_9g225600"/>
</dbReference>
<keyword evidence="2" id="KW-0808">Transferase</keyword>
<keyword evidence="5" id="KW-1185">Reference proteome</keyword>
<dbReference type="GO" id="GO:0016746">
    <property type="term" value="F:acyltransferase activity"/>
    <property type="evidence" value="ECO:0007669"/>
    <property type="project" value="UniProtKB-KW"/>
</dbReference>
<proteinExistence type="inferred from homology"/>
<sequence length="472" mass="53259">MSLSKMNIKHITQDFIKPSNPTPNHLRLLRASLFDHVNTPVLMPLIFFYSRTYTTNIGTNQALDRLKGSLPTTLSIFYPLAGRVHNAKQIDCNDEGVPYVQAVVDCPLVDIVYKAEMSQLDKLVPIYGKEGYTSLLLAIQVNVFACGGLAIGVKMSHAISDAFSFFMFMKTWASIANGNHDTVPLNRPYFEISKLFPPPSPQIVNNVEEDSNQNPDLIQERPVSKWFLFSETKLDEIRTKLFSYTNSTTTSTNSDDGFRNYKNSLPSRPMVLSAFIWSRIKVACHDSVNIIPNEVYHAVNLRPRVNTPDENSYYFGNLVVNAIVNSSLVLNDDNNNSMKESRWLYNFLALTKESIEKILSDGFIKEILEGKEDLRFMMEHFERESKGEIISLGLSNLRSLPVYEADFGWGKPIWVTSATLVFKDLIILIPAGPSSNDIVAYINLSSDDMAKLENDARFIELTSKATQVHSKI</sequence>
<name>A0A0J8B576_BETVV</name>
<reference evidence="4 5" key="1">
    <citation type="journal article" date="2014" name="Nature">
        <title>The genome of the recently domesticated crop plant sugar beet (Beta vulgaris).</title>
        <authorList>
            <person name="Dohm J.C."/>
            <person name="Minoche A.E."/>
            <person name="Holtgrawe D."/>
            <person name="Capella-Gutierrez S."/>
            <person name="Zakrzewski F."/>
            <person name="Tafer H."/>
            <person name="Rupp O."/>
            <person name="Sorensen T.R."/>
            <person name="Stracke R."/>
            <person name="Reinhardt R."/>
            <person name="Goesmann A."/>
            <person name="Kraft T."/>
            <person name="Schulz B."/>
            <person name="Stadler P.F."/>
            <person name="Schmidt T."/>
            <person name="Gabaldon T."/>
            <person name="Lehrach H."/>
            <person name="Weisshaar B."/>
            <person name="Himmelbauer H."/>
        </authorList>
    </citation>
    <scope>NUCLEOTIDE SEQUENCE [LARGE SCALE GENOMIC DNA]</scope>
    <source>
        <tissue evidence="4">Taproot</tissue>
    </source>
</reference>
<evidence type="ECO:0000313" key="4">
    <source>
        <dbReference type="EMBL" id="KMS96384.1"/>
    </source>
</evidence>
<dbReference type="Proteomes" id="UP000035740">
    <property type="component" value="Unassembled WGS sequence"/>
</dbReference>
<organism evidence="4 5">
    <name type="scientific">Beta vulgaris subsp. vulgaris</name>
    <name type="common">Beet</name>
    <dbReference type="NCBI Taxonomy" id="3555"/>
    <lineage>
        <taxon>Eukaryota</taxon>
        <taxon>Viridiplantae</taxon>
        <taxon>Streptophyta</taxon>
        <taxon>Embryophyta</taxon>
        <taxon>Tracheophyta</taxon>
        <taxon>Spermatophyta</taxon>
        <taxon>Magnoliopsida</taxon>
        <taxon>eudicotyledons</taxon>
        <taxon>Gunneridae</taxon>
        <taxon>Pentapetalae</taxon>
        <taxon>Caryophyllales</taxon>
        <taxon>Chenopodiaceae</taxon>
        <taxon>Betoideae</taxon>
        <taxon>Beta</taxon>
    </lineage>
</organism>
<gene>
    <name evidence="4" type="ORF">BVRB_9g225600</name>
</gene>
<dbReference type="PANTHER" id="PTHR31623">
    <property type="entry name" value="F21J9.9"/>
    <property type="match status" value="1"/>
</dbReference>
<dbReference type="EMBL" id="KQ090383">
    <property type="protein sequence ID" value="KMS96384.1"/>
    <property type="molecule type" value="Genomic_DNA"/>
</dbReference>
<dbReference type="PANTHER" id="PTHR31623:SF121">
    <property type="entry name" value="STEMMADENINE O-ACETYLTRANSFERASE-LIKE"/>
    <property type="match status" value="1"/>
</dbReference>
<evidence type="ECO:0000256" key="1">
    <source>
        <dbReference type="ARBA" id="ARBA00009861"/>
    </source>
</evidence>
<evidence type="ECO:0000256" key="3">
    <source>
        <dbReference type="ARBA" id="ARBA00023315"/>
    </source>
</evidence>
<dbReference type="AlphaFoldDB" id="A0A0J8B576"/>
<protein>
    <recommendedName>
        <fullName evidence="6">Transferase, Chloramphenicol acetyltransferase-like domain protein</fullName>
    </recommendedName>
</protein>
<comment type="similarity">
    <text evidence="1">Belongs to the plant acyltransferase family.</text>
</comment>